<dbReference type="PANTHER" id="PTHR30532:SF1">
    <property type="entry name" value="IRON(3+)-HYDROXAMATE-BINDING PROTEIN FHUD"/>
    <property type="match status" value="1"/>
</dbReference>
<comment type="subcellular location">
    <subcellularLocation>
        <location evidence="1">Cell envelope</location>
    </subcellularLocation>
</comment>
<dbReference type="InterPro" id="IPR051313">
    <property type="entry name" value="Bact_iron-sidero_bind"/>
</dbReference>
<feature type="domain" description="Fe/B12 periplasmic-binding" evidence="6">
    <location>
        <begin position="1"/>
        <end position="266"/>
    </location>
</feature>
<evidence type="ECO:0000256" key="4">
    <source>
        <dbReference type="ARBA" id="ARBA00022496"/>
    </source>
</evidence>
<gene>
    <name evidence="7" type="ORF">NOF55_21790</name>
</gene>
<dbReference type="GO" id="GO:1901678">
    <property type="term" value="P:iron coordination entity transport"/>
    <property type="evidence" value="ECO:0007669"/>
    <property type="project" value="UniProtKB-ARBA"/>
</dbReference>
<keyword evidence="8" id="KW-1185">Reference proteome</keyword>
<reference evidence="7" key="1">
    <citation type="submission" date="2022-07" db="EMBL/GenBank/DDBJ databases">
        <title>Ectorhizobium quercum gen.nov., sp. nov.</title>
        <authorList>
            <person name="Ma T."/>
            <person name="Li Y."/>
        </authorList>
    </citation>
    <scope>NUCLEOTIDE SEQUENCE</scope>
    <source>
        <strain evidence="7">BDR2-2</strain>
    </source>
</reference>
<protein>
    <submittedName>
        <fullName evidence="7">Iron-siderophore ABC transporter substrate-binding protein</fullName>
    </submittedName>
</protein>
<evidence type="ECO:0000256" key="2">
    <source>
        <dbReference type="ARBA" id="ARBA00008814"/>
    </source>
</evidence>
<proteinExistence type="inferred from homology"/>
<dbReference type="PROSITE" id="PS50983">
    <property type="entry name" value="FE_B12_PBP"/>
    <property type="match status" value="1"/>
</dbReference>
<evidence type="ECO:0000259" key="6">
    <source>
        <dbReference type="PROSITE" id="PS50983"/>
    </source>
</evidence>
<dbReference type="Pfam" id="PF01497">
    <property type="entry name" value="Peripla_BP_2"/>
    <property type="match status" value="1"/>
</dbReference>
<dbReference type="InterPro" id="IPR002491">
    <property type="entry name" value="ABC_transptr_periplasmic_BD"/>
</dbReference>
<dbReference type="EMBL" id="JANFPI010000010">
    <property type="protein sequence ID" value="MCX8999742.1"/>
    <property type="molecule type" value="Genomic_DNA"/>
</dbReference>
<dbReference type="Proteomes" id="UP001208771">
    <property type="component" value="Unassembled WGS sequence"/>
</dbReference>
<keyword evidence="4" id="KW-0410">Iron transport</keyword>
<keyword evidence="4" id="KW-0406">Ion transport</keyword>
<evidence type="ECO:0000256" key="5">
    <source>
        <dbReference type="ARBA" id="ARBA00022729"/>
    </source>
</evidence>
<keyword evidence="4" id="KW-0408">Iron</keyword>
<keyword evidence="5" id="KW-0732">Signal</keyword>
<organism evidence="7 8">
    <name type="scientific">Ectorhizobium quercum</name>
    <dbReference type="NCBI Taxonomy" id="2965071"/>
    <lineage>
        <taxon>Bacteria</taxon>
        <taxon>Pseudomonadati</taxon>
        <taxon>Pseudomonadota</taxon>
        <taxon>Alphaproteobacteria</taxon>
        <taxon>Hyphomicrobiales</taxon>
        <taxon>Rhizobiaceae</taxon>
        <taxon>Ectorhizobium</taxon>
    </lineage>
</organism>
<dbReference type="SUPFAM" id="SSF53807">
    <property type="entry name" value="Helical backbone' metal receptor"/>
    <property type="match status" value="1"/>
</dbReference>
<comment type="caution">
    <text evidence="7">The sequence shown here is derived from an EMBL/GenBank/DDBJ whole genome shotgun (WGS) entry which is preliminary data.</text>
</comment>
<accession>A0AAE3SX06</accession>
<dbReference type="AlphaFoldDB" id="A0AAE3SX06"/>
<comment type="similarity">
    <text evidence="2">Belongs to the bacterial solute-binding protein 8 family.</text>
</comment>
<dbReference type="RefSeq" id="WP_306413236.1">
    <property type="nucleotide sequence ID" value="NZ_JANFPI010000010.1"/>
</dbReference>
<keyword evidence="3" id="KW-0813">Transport</keyword>
<dbReference type="GO" id="GO:0030288">
    <property type="term" value="C:outer membrane-bounded periplasmic space"/>
    <property type="evidence" value="ECO:0007669"/>
    <property type="project" value="TreeGrafter"/>
</dbReference>
<dbReference type="PANTHER" id="PTHR30532">
    <property type="entry name" value="IRON III DICITRATE-BINDING PERIPLASMIC PROTEIN"/>
    <property type="match status" value="1"/>
</dbReference>
<evidence type="ECO:0000313" key="7">
    <source>
        <dbReference type="EMBL" id="MCX8999742.1"/>
    </source>
</evidence>
<name>A0AAE3SX06_9HYPH</name>
<sequence length="266" mass="28638">MALDQQTTEYLLALGLQPAGVTGPANYRRFTGDEEPRLAGDVVDLGLFSAPNIELIMALEPDLIVGNVSSVQKSLSMLREIAPVAAFLSQPSGSSDQFGNMSATLRVFAMLTGRQTEGEAFLASLDAGLAEARARFKTVGLGGRPVILGNVNAGVTGAEIMLFNANALPAQILARCGFDYGQDDARFADKGFTVTTAESLIAFQDADFLYMPFNAKGVENLMSTPVWRNLNFVREGRVHAVPYRLIHNGPLSARLFLRDVQKALLP</sequence>
<evidence type="ECO:0000256" key="1">
    <source>
        <dbReference type="ARBA" id="ARBA00004196"/>
    </source>
</evidence>
<dbReference type="Gene3D" id="3.40.50.1980">
    <property type="entry name" value="Nitrogenase molybdenum iron protein domain"/>
    <property type="match status" value="2"/>
</dbReference>
<evidence type="ECO:0000313" key="8">
    <source>
        <dbReference type="Proteomes" id="UP001208771"/>
    </source>
</evidence>
<evidence type="ECO:0000256" key="3">
    <source>
        <dbReference type="ARBA" id="ARBA00022448"/>
    </source>
</evidence>
<dbReference type="CDD" id="cd01146">
    <property type="entry name" value="FhuD"/>
    <property type="match status" value="1"/>
</dbReference>